<proteinExistence type="inferred from homology"/>
<feature type="coiled-coil region" evidence="2">
    <location>
        <begin position="661"/>
        <end position="695"/>
    </location>
</feature>
<dbReference type="InterPro" id="IPR007484">
    <property type="entry name" value="Peptidase_M28"/>
</dbReference>
<evidence type="ECO:0000259" key="6">
    <source>
        <dbReference type="Pfam" id="PF04253"/>
    </source>
</evidence>
<evidence type="ECO:0000259" key="7">
    <source>
        <dbReference type="Pfam" id="PF04389"/>
    </source>
</evidence>
<dbReference type="InterPro" id="IPR007365">
    <property type="entry name" value="TFR-like_dimer_dom"/>
</dbReference>
<dbReference type="VEuPathDB" id="FungiDB:CJJ07_003046"/>
<keyword evidence="4" id="KW-0812">Transmembrane</keyword>
<dbReference type="Pfam" id="PF04253">
    <property type="entry name" value="TFR_dimer"/>
    <property type="match status" value="1"/>
</dbReference>
<dbReference type="VEuPathDB" id="FungiDB:CJJ09_005669"/>
<reference evidence="9" key="1">
    <citation type="journal article" date="2015" name="BMC Genomics">
        <title>Draft genome of a commonly misdiagnosed multidrug resistant pathogen Candida auris.</title>
        <authorList>
            <person name="Chatterjee S."/>
            <person name="Alampalli S.V."/>
            <person name="Nageshan R.K."/>
            <person name="Chettiar S.T."/>
            <person name="Joshi S."/>
            <person name="Tatu U.S."/>
        </authorList>
    </citation>
    <scope>NUCLEOTIDE SEQUENCE [LARGE SCALE GENOMIC DNA]</scope>
    <source>
        <strain evidence="9">6684</strain>
    </source>
</reference>
<evidence type="ECO:0000256" key="3">
    <source>
        <dbReference type="SAM" id="MobiDB-lite"/>
    </source>
</evidence>
<gene>
    <name evidence="8" type="ORF">QG37_06257</name>
</gene>
<dbReference type="VEuPathDB" id="FungiDB:QG37_06257"/>
<dbReference type="Proteomes" id="UP000037122">
    <property type="component" value="Unassembled WGS sequence"/>
</dbReference>
<dbReference type="InterPro" id="IPR046450">
    <property type="entry name" value="PA_dom_sf"/>
</dbReference>
<evidence type="ECO:0000256" key="1">
    <source>
        <dbReference type="ARBA" id="ARBA00005634"/>
    </source>
</evidence>
<evidence type="ECO:0000256" key="2">
    <source>
        <dbReference type="SAM" id="Coils"/>
    </source>
</evidence>
<dbReference type="SUPFAM" id="SSF53187">
    <property type="entry name" value="Zn-dependent exopeptidases"/>
    <property type="match status" value="1"/>
</dbReference>
<evidence type="ECO:0000256" key="4">
    <source>
        <dbReference type="SAM" id="Phobius"/>
    </source>
</evidence>
<keyword evidence="2" id="KW-0175">Coiled coil</keyword>
<dbReference type="VEuPathDB" id="FungiDB:CJI97_002119"/>
<dbReference type="VEuPathDB" id="FungiDB:CJI96_0005129"/>
<dbReference type="Gene3D" id="3.50.30.30">
    <property type="match status" value="1"/>
</dbReference>
<dbReference type="Pfam" id="PF02225">
    <property type="entry name" value="PA"/>
    <property type="match status" value="1"/>
</dbReference>
<dbReference type="SUPFAM" id="SSF52025">
    <property type="entry name" value="PA domain"/>
    <property type="match status" value="1"/>
</dbReference>
<dbReference type="InterPro" id="IPR036757">
    <property type="entry name" value="TFR-like_dimer_dom_sf"/>
</dbReference>
<dbReference type="CDD" id="cd02121">
    <property type="entry name" value="PA_GCPII_like"/>
    <property type="match status" value="1"/>
</dbReference>
<dbReference type="AlphaFoldDB" id="A0A0L0NVW1"/>
<protein>
    <submittedName>
        <fullName evidence="8">Uncharacterized protein</fullName>
    </submittedName>
</protein>
<dbReference type="VEuPathDB" id="FungiDB:B9J08_002575"/>
<dbReference type="FunFam" id="3.50.30.30:FF:000008">
    <property type="entry name" value="Glutamate carboxypeptidase 2"/>
    <property type="match status" value="1"/>
</dbReference>
<dbReference type="FunFam" id="3.40.630.10:FF:000101">
    <property type="entry name" value="N-acetylated alpha-linked acidic dipeptidase like 1"/>
    <property type="match status" value="1"/>
</dbReference>
<dbReference type="Gene3D" id="1.20.930.40">
    <property type="entry name" value="Transferrin receptor-like, dimerisation domain"/>
    <property type="match status" value="1"/>
</dbReference>
<organism evidence="8 9">
    <name type="scientific">Candidozyma auris</name>
    <name type="common">Yeast</name>
    <name type="synonym">Candida auris</name>
    <dbReference type="NCBI Taxonomy" id="498019"/>
    <lineage>
        <taxon>Eukaryota</taxon>
        <taxon>Fungi</taxon>
        <taxon>Dikarya</taxon>
        <taxon>Ascomycota</taxon>
        <taxon>Saccharomycotina</taxon>
        <taxon>Pichiomycetes</taxon>
        <taxon>Metschnikowiaceae</taxon>
        <taxon>Candidozyma</taxon>
    </lineage>
</organism>
<feature type="domain" description="PA" evidence="5">
    <location>
        <begin position="159"/>
        <end position="241"/>
    </location>
</feature>
<accession>A0A0L0NVW1</accession>
<dbReference type="PANTHER" id="PTHR10404:SF46">
    <property type="entry name" value="VACUOLAR PROTEIN SORTING-ASSOCIATED PROTEIN 70"/>
    <property type="match status" value="1"/>
</dbReference>
<dbReference type="PANTHER" id="PTHR10404">
    <property type="entry name" value="N-ACETYLATED-ALPHA-LINKED ACIDIC DIPEPTIDASE"/>
    <property type="match status" value="1"/>
</dbReference>
<dbReference type="GO" id="GO:0004180">
    <property type="term" value="F:carboxypeptidase activity"/>
    <property type="evidence" value="ECO:0007669"/>
    <property type="project" value="TreeGrafter"/>
</dbReference>
<dbReference type="Pfam" id="PF04389">
    <property type="entry name" value="Peptidase_M28"/>
    <property type="match status" value="1"/>
</dbReference>
<keyword evidence="4" id="KW-1133">Transmembrane helix</keyword>
<sequence length="794" mass="89700">MEMEKNYVAATPRKGLALRILKFTIVSFAVFVCLLKINFSLFSTEKVENPREIVLSALEQNYARNWLQIYTAEKHLAGTNYGLVEFTRSKLEEYGAKTTVDDYDVLLTYPESHDLNLLDKKGKVVYKAPLKEDEIEEDRTSVGNDTVPTFLGYGANGNVTAEYVYVNYGSVEDFAWLKENGISVKGKIAVARYGNIFRGLKVKFAQDNGAVGVLIYTDPADDGEVTEANGYKQYPNGPARHESSVQRGSAQFLGGVGAAPGDPTTPGYASKKGAPRNDPHSSIGKIPVLPISYREVKPILAKLNGHGIKTPQSWKGGLKEFDYTTGPNPDSSLNLYSNQTFVITPIWNVYGEFEGENKNEAILIGNHRDAWIKGGAGDPNSGSAVLLEIARALGQLKDAGYKFKRSIILQSWDGEEYGLVGSTEYGEYAAKSLQKDVVAYYNVDVAVQGKILSLSASPVLNKVLRKIARLLPYPEKNSGSLYDHFKKELGDKIINLGSGSDYTVFLEHLGIPSVDMSFRSGKKDPIYQYHSNYDSFHWMEKFGDPGFVYHNLAAKYIALVALELSSHKVIEFSLDDYAKDLLKYFNEVKEIIPKDWLDKKVPHHSIAEYLSKYPDMEAASDEASQYNYQNTDVFPFPELLEPYQCRHMRTMLMRNADHHKKATFGEILKHTEQQLEDLEKKALLFDTESASLQERYDNRKNLHWWQRIKLYFEIKRQNKLIQYFERNFLYEEGLHERPWFKHIVFASGRFTGYAGQTWPGIREAVEDKDIERAVKWLGIAAKSAKKVSTGLSVE</sequence>
<feature type="domain" description="Transferrin receptor-like dimerisation" evidence="6">
    <location>
        <begin position="669"/>
        <end position="789"/>
    </location>
</feature>
<dbReference type="CDD" id="cd08022">
    <property type="entry name" value="M28_PSMA_like"/>
    <property type="match status" value="1"/>
</dbReference>
<comment type="similarity">
    <text evidence="1">Belongs to the peptidase M28 family. M28B subfamily.</text>
</comment>
<feature type="domain" description="Peptidase M28" evidence="7">
    <location>
        <begin position="348"/>
        <end position="536"/>
    </location>
</feature>
<dbReference type="InterPro" id="IPR003137">
    <property type="entry name" value="PA_domain"/>
</dbReference>
<dbReference type="Gene3D" id="3.40.630.10">
    <property type="entry name" value="Zn peptidases"/>
    <property type="match status" value="1"/>
</dbReference>
<name>A0A0L0NVW1_CANAR</name>
<feature type="transmembrane region" description="Helical" evidence="4">
    <location>
        <begin position="20"/>
        <end position="42"/>
    </location>
</feature>
<dbReference type="InterPro" id="IPR039373">
    <property type="entry name" value="Peptidase_M28B"/>
</dbReference>
<evidence type="ECO:0000313" key="8">
    <source>
        <dbReference type="EMBL" id="KND97840.1"/>
    </source>
</evidence>
<comment type="caution">
    <text evidence="8">The sequence shown here is derived from an EMBL/GenBank/DDBJ whole genome shotgun (WGS) entry which is preliminary data.</text>
</comment>
<dbReference type="EMBL" id="LGST01000041">
    <property type="protein sequence ID" value="KND97840.1"/>
    <property type="molecule type" value="Genomic_DNA"/>
</dbReference>
<evidence type="ECO:0000313" key="9">
    <source>
        <dbReference type="Proteomes" id="UP000037122"/>
    </source>
</evidence>
<evidence type="ECO:0000259" key="5">
    <source>
        <dbReference type="Pfam" id="PF02225"/>
    </source>
</evidence>
<feature type="region of interest" description="Disordered" evidence="3">
    <location>
        <begin position="226"/>
        <end position="282"/>
    </location>
</feature>
<dbReference type="SUPFAM" id="SSF47672">
    <property type="entry name" value="Transferrin receptor-like dimerisation domain"/>
    <property type="match status" value="1"/>
</dbReference>
<keyword evidence="4" id="KW-0472">Membrane</keyword>